<dbReference type="RefSeq" id="WP_316662397.1">
    <property type="nucleotide sequence ID" value="NZ_JAWHTF010000005.1"/>
</dbReference>
<feature type="domain" description="HYDIN/VesB/CFA65-like Ig-like" evidence="9">
    <location>
        <begin position="161"/>
        <end position="258"/>
    </location>
</feature>
<evidence type="ECO:0000256" key="3">
    <source>
        <dbReference type="ARBA" id="ARBA00022490"/>
    </source>
</evidence>
<evidence type="ECO:0000259" key="7">
    <source>
        <dbReference type="Pfam" id="PF07995"/>
    </source>
</evidence>
<dbReference type="Pfam" id="PF07995">
    <property type="entry name" value="GSDH"/>
    <property type="match status" value="2"/>
</dbReference>
<protein>
    <submittedName>
        <fullName evidence="10">PQQ-dependent sugar dehydrogenase</fullName>
    </submittedName>
</protein>
<comment type="caution">
    <text evidence="10">The sequence shown here is derived from an EMBL/GenBank/DDBJ whole genome shotgun (WGS) entry which is preliminary data.</text>
</comment>
<dbReference type="PROSITE" id="PS50194">
    <property type="entry name" value="FILAMIN_REPEAT"/>
    <property type="match status" value="1"/>
</dbReference>
<dbReference type="PANTHER" id="PTHR19328:SF13">
    <property type="entry name" value="HIPL1 PROTEIN"/>
    <property type="match status" value="1"/>
</dbReference>
<evidence type="ECO:0000256" key="6">
    <source>
        <dbReference type="ARBA" id="ARBA00023273"/>
    </source>
</evidence>
<sequence>MNNFTRFFIILLSTFCWQTNNAQQIDVLGNGQSIGDNSSNSPQINNYTDFQSSATRTFTIDNSQNSGNTTLNVSGITLSNSSDFSITSDPTPIGIAKGGPNPTFEITFNALSIGSFTSTVTVFSDATNDGGDGWEFTISADNLPEIEIADEGDTTVNNSGSFDFGTIPPNSSSSEDFSIKNLGPAATTLMLSGSPIVNISGDSEFSVAAQPSSNTITGGNSETFTVLYNPTVIGSHSATISIANDDNDENPYTFTVDGMADNITYTPTTSGPDWNVSSISSGINEAFEMIYGPDDYLWITEKDGYIVRVDPVNGGAKSYMLDITSLVTHDHSQNGLLGMAIHPDLYADVTTTTNNYVYLAYSYSSGGLKVRIARYTYNYNGGNGFLDSGSAYTVLEDFEGSNTGHSGGRLIIGPPNVPVADQKLYYSIGDQEKNRGGNACNEIRSQYLPTSSSDYSDYEGKILRMNLDGTIPSDNPTLNLVQSHVYTYGHRNPQGLVFGSDGKLYSSEHGDKTDDEINVILSGQNYGWPLISGYNDDLGYAYCNWSAYPANCGSYNANSCPGPYTDESTSYPSISTNFQEPVGTYNSTVTLEPTGGYLSWPTVAPSSIDIYEAGLIPDWDKSLFIPTLKGNKIFRSKLNVSGDALESQVYEEFHSASGTRYRDIAFNLDGVTMYCVTDAGNIERLEFIGTTLTNSDFKKEEFAFSLVPNPTSNSFKIITKQHDSQYISRIQLVDIQGRLVKEISDFNVNNTIRVNNLTNGMYFVQLFNDKNQNIAIKKLIIKH</sequence>
<feature type="domain" description="Secretion system C-terminal sorting" evidence="8">
    <location>
        <begin position="708"/>
        <end position="781"/>
    </location>
</feature>
<gene>
    <name evidence="10" type="ORF">RXV94_09430</name>
</gene>
<dbReference type="Gene3D" id="2.120.10.30">
    <property type="entry name" value="TolB, C-terminal domain"/>
    <property type="match status" value="1"/>
</dbReference>
<dbReference type="InterPro" id="IPR053879">
    <property type="entry name" value="HYDIN_VesB_CFA65-like_Ig"/>
</dbReference>
<dbReference type="Proteomes" id="UP001268651">
    <property type="component" value="Unassembled WGS sequence"/>
</dbReference>
<evidence type="ECO:0000256" key="1">
    <source>
        <dbReference type="ARBA" id="ARBA00004138"/>
    </source>
</evidence>
<accession>A0ABU3U7S9</accession>
<keyword evidence="6" id="KW-0966">Cell projection</keyword>
<dbReference type="PANTHER" id="PTHR19328">
    <property type="entry name" value="HEDGEHOG-INTERACTING PROTEIN"/>
    <property type="match status" value="1"/>
</dbReference>
<proteinExistence type="predicted"/>
<dbReference type="SUPFAM" id="SSF50952">
    <property type="entry name" value="Soluble quinoprotein glucose dehydrogenase"/>
    <property type="match status" value="1"/>
</dbReference>
<keyword evidence="5" id="KW-0969">Cilium</keyword>
<name>A0ABU3U7S9_9FLAO</name>
<keyword evidence="4" id="KW-0732">Signal</keyword>
<dbReference type="Pfam" id="PF18962">
    <property type="entry name" value="Por_Secre_tail"/>
    <property type="match status" value="1"/>
</dbReference>
<feature type="domain" description="Glucose/Sorbosone dehydrogenase" evidence="7">
    <location>
        <begin position="601"/>
        <end position="680"/>
    </location>
</feature>
<dbReference type="InterPro" id="IPR012938">
    <property type="entry name" value="Glc/Sorbosone_DH"/>
</dbReference>
<dbReference type="InterPro" id="IPR017868">
    <property type="entry name" value="Filamin/ABP280_repeat-like"/>
</dbReference>
<dbReference type="InterPro" id="IPR026444">
    <property type="entry name" value="Secre_tail"/>
</dbReference>
<dbReference type="InterPro" id="IPR013783">
    <property type="entry name" value="Ig-like_fold"/>
</dbReference>
<evidence type="ECO:0000256" key="5">
    <source>
        <dbReference type="ARBA" id="ARBA00023069"/>
    </source>
</evidence>
<evidence type="ECO:0000256" key="2">
    <source>
        <dbReference type="ARBA" id="ARBA00004496"/>
    </source>
</evidence>
<keyword evidence="11" id="KW-1185">Reference proteome</keyword>
<evidence type="ECO:0000256" key="4">
    <source>
        <dbReference type="ARBA" id="ARBA00022729"/>
    </source>
</evidence>
<dbReference type="Gene3D" id="2.60.40.10">
    <property type="entry name" value="Immunoglobulins"/>
    <property type="match status" value="2"/>
</dbReference>
<dbReference type="Pfam" id="PF22544">
    <property type="entry name" value="HYDIN_VesB_CFA65-like_Ig"/>
    <property type="match status" value="1"/>
</dbReference>
<dbReference type="InterPro" id="IPR011041">
    <property type="entry name" value="Quinoprot_gluc/sorb_DH_b-prop"/>
</dbReference>
<evidence type="ECO:0000259" key="8">
    <source>
        <dbReference type="Pfam" id="PF18962"/>
    </source>
</evidence>
<evidence type="ECO:0000259" key="9">
    <source>
        <dbReference type="Pfam" id="PF22544"/>
    </source>
</evidence>
<evidence type="ECO:0000313" key="11">
    <source>
        <dbReference type="Proteomes" id="UP001268651"/>
    </source>
</evidence>
<dbReference type="EMBL" id="JAWHTF010000005">
    <property type="protein sequence ID" value="MDU8886379.1"/>
    <property type="molecule type" value="Genomic_DNA"/>
</dbReference>
<keyword evidence="3" id="KW-0963">Cytoplasm</keyword>
<feature type="domain" description="Glucose/Sorbosone dehydrogenase" evidence="7">
    <location>
        <begin position="285"/>
        <end position="532"/>
    </location>
</feature>
<organism evidence="10 11">
    <name type="scientific">Gilvirhabdus luticola</name>
    <dbReference type="NCBI Taxonomy" id="3079858"/>
    <lineage>
        <taxon>Bacteria</taxon>
        <taxon>Pseudomonadati</taxon>
        <taxon>Bacteroidota</taxon>
        <taxon>Flavobacteriia</taxon>
        <taxon>Flavobacteriales</taxon>
        <taxon>Flavobacteriaceae</taxon>
        <taxon>Gilvirhabdus</taxon>
    </lineage>
</organism>
<evidence type="ECO:0000313" key="10">
    <source>
        <dbReference type="EMBL" id="MDU8886379.1"/>
    </source>
</evidence>
<dbReference type="NCBIfam" id="NF012200">
    <property type="entry name" value="choice_anch_D"/>
    <property type="match status" value="2"/>
</dbReference>
<reference evidence="10 11" key="1">
    <citation type="submission" date="2023-10" db="EMBL/GenBank/DDBJ databases">
        <title>Marimonas sp. nov. isolated from tidal mud flat.</title>
        <authorList>
            <person name="Jaincy N.J."/>
            <person name="Srinivasan S."/>
            <person name="Lee S.-S."/>
        </authorList>
    </citation>
    <scope>NUCLEOTIDE SEQUENCE [LARGE SCALE GENOMIC DNA]</scope>
    <source>
        <strain evidence="10 11">MJ-SS3</strain>
    </source>
</reference>
<comment type="subcellular location">
    <subcellularLocation>
        <location evidence="1">Cell projection</location>
        <location evidence="1">Cilium</location>
    </subcellularLocation>
    <subcellularLocation>
        <location evidence="2">Cytoplasm</location>
    </subcellularLocation>
</comment>
<dbReference type="NCBIfam" id="TIGR04183">
    <property type="entry name" value="Por_Secre_tail"/>
    <property type="match status" value="1"/>
</dbReference>
<dbReference type="InterPro" id="IPR011042">
    <property type="entry name" value="6-blade_b-propeller_TolB-like"/>
</dbReference>